<sequence length="3260" mass="383130">MIIQGQLFNQDDDRIINYQKEARYFLGLKDFPFNDFYMEMQDLIKQFRGPKFMQGFLLNDEELDLSLEAKFIEDAKNKLEPHEIEGDENGTQITASRNQIQVVLGTLGWIFNYLRELSKPEYQKIKNVGSNQEILELLNKIASIVKNVLDFLHKTNLNLSGGIILGINEFLVQNNSSNITKFYGEQEQNYSQTLMETFKLFITSILNDGEQKPFYNLIDAEQFGIITKDLRINFSEKQLSSALNDAKKTAKEDLSYAFTLQRLLTQFSVQQLLAAEDINKIEQEFLSLYLAFIDLSLQNGTFLSLNEKNSLQLQQSILQGIKVIKESGSQQELCESLGMNIALNYNLNNPQIQNLNINEDNREFLNRQFQNIADKYLQNFLSTLEKLTEITKQSNELENKMYEIQSINNQYNKSILQALYNLNAYRSTIYVKQIVQNLIMLIELGQGDLSQKQFETILTAVTDLVHPAIERTLQIRQNLKQNYNSKGFFVSYDNGQGGEIIGLLEFLYSYIEQNMGIISVEDKKALKTFRTIEILYTLLKHYLSERSLEFNEGKVPIWFKDATIAPTLDKLAQILPKINPQLLKLKGELFYEDSIKYIQENFELPNFEGLGVAERWSLKQAVLQQRDRDAFPLDSLKYIIRLPHVLTQFLQHAKTRQLANNLQQQNSQKFLEQMNPEISVQGTIKDITQQVILFTSQEQQVRKSLLHRAQESSFDIADYLQKLSKFSRILHGAFQINNIFNKKKTEDDKEKQFLVQIFKFFFTNWFEPFTNGSNSFPFLELILTSSTEEEWPKVVNNLCEFFHESFLLQSLFTPEQVEGHGPFSVKMLEIIEVVITYLKKNVSQIKSINDKLQSKIGEVEKVQFALQKANQCKIGLERIGQLIGKIHEKVWAEIINNGLVLQNRNLEFLVKSLKFVAQIEKNGETKKTFAVLSKHFAQNLFNLLEKLENATYDIEDIPVVNSSFILASKVQSDFKIPECFQNIVNLIDKEIQQYPPLNTPALIHAIFEFSSNLVSFASGGDYIRPGKTSYFKRYQDIICLIDLYISHYNSAPVSVASFLNNSQLLFRPLYYQLRNLENLIMVQTDQENNDENVGFKIDYGHVLYIMTEKLVNLSKFLENSDFNIALVEVMRETVNIIIACMHRINIYEIQLPQHHTEYLRRTLLNDILNLTYKSNRRPELQAKYFQLSRELHAQMFRVVECFFTLQKPNFLKSNLEIRIKQKLFDSQKREFFEFFSVQQLEQLLEPDMFENGQVLSNVLTNLIEGFNEKDLDAIRENVKQLKKERKQALKKEGEEEEEEAQEQQEEQQQQEEEEAQFADDDESEEAQEWRRKKAEEAALKKKKEEEEAQRKMMEEEGKVYKNYLRLKSIDFVSLSSSNVTKLTHNQQKVLQHILKLLQKRILAIFNDANRVNVLERKIAEEKARLEEIERQKKLQEEEELANLGEEEKKKQTIAKAKAAKAAQAAPQKQVDQSELLRRKIDELIEQKNKAHKEKEEKLNEEITGEYMDFYFLSQLLITLMNKYPLVVPNILETQVQAVEINFLKRHKEMPFLDFLITMQPFTNYRLTEIIHLLCTQHNAFIEDKKSYNFTSSAQYYAEYIFERNMVWLKRCITLKDFYKHETGLNLVRGFLTTLRYFFREHKQILDKQRIEKILSFIITMLNLAQDQNDQIIVDDLNLLELFNEVYEFYICFKLNNFTGGVLQNLDEKTEQILRFNLNNNFFDFFTAKEAEAEGAAEHNELIQNRFKLNYQEIMEQQSTATLTNFANILKYQNADSFGLPDKKKSIISAEFGLTTGNFMTTNNKLDKCDSILPEFEQQVEALFWRKQVLNSALLMKYTQNRSGFEENCQNLLQEFEKFLVNTNGLIQLKQELKWQFYNWFNEKFGYNAQFNENNNCFTLVESILFKVQRDVQDSINLTSLLQNIFFPQDEKKIDSAQELFDQNKEKQEPEEQQVFVSPLSQIRSQIEKEQEAFLNPEKTVLHDEQPLPAYTKKEIGDFDEQYSYSEDQIFIQQKGFPYNAVQLYEINEGEFKSADYSQKLQLLEDGRKKYQEKLSAQKLILKEQRKQQILQEFISEATGQVPSPEIDQNLKNFVKNNLTQIFDQLSEKDKRSVLTSWDENFLQILPEDLQKQAKIFKDQLNSNNNDYNQNINNNNKNVFKQIQTAHVQINSQNEQEFKALQKLKSCEFYVNEIPVFDEEFLLKIIEKTHYINVENFEEFEKSMQTVLKTLSLLTLSPYNAFKIVDCFQFLMVVHNFKSSLNSLPNEPKISKLFNLPLFDKSINRPYQNLRDVKLIKTAIIFYVYQSFIAQNVNLMQTCLFQYPMWNKSEYKFIKDDQEVIYAPNFQAFEIFQELKLSNNFKGIVDHKKEGDNINLIAIFQLYNKSIQQERIPANLPVENSLKNFKQFAYKSMNLMYGHFFNRVQYVATNKIYNNQAYPNMQNVQKELNTDFIIDFFIYDVIENKTRLKNSFVYFYVQQLAVNFQSFSEFTKKLFDNLGKKLNQGIKLPRNSFLAFKSYITKFKNSSDLNNNDDKQLFDQYQQILFQFESYFEGDIGNFRRFFKDLTEIFQTITLRLEEDSIVQNVIEQKREAMKLEIQKQKEEEKKQIEQERQERLEREELERQQRRAEGLEDENENEEDENKQEGEEGEEGQEKADQNEEKQEKNQEENDQENQGNEGEEEGEENEEKQQPEPEIQVVLDEQDRIAIMEQLQQRKFGYLQQLQKLWVNKELLEFFASLVDFIYNYATFAWHNDQGPAQSLRLFNLPIKILKQRNEKLVNLSFQEQQTLGLGEIDNYLLLEMGLNKISKLEQLKDISIPEGITFFDLYEIFQNKFLSLVAQFVNSGKIKNKNTWITYLCSETNDKTYLKQMKLADLQQKSLERYRNKQVQIKEKPLEIICQKEDIFGSSLGDLLRYNAAEFTLNTLKIKMDSEKQQEKDDVEQFALTQEWVNNIIKQVTNPEFGLFKLTENQVGLNINEQAFLVPDYDLYFKLIGRIVGKSLLEGYETQLELCKPLLKQILGVNVNLSDLEEIDSKLFQQLNEYYQKSQQNFQEEEENLQESLQNKYFSYQQKVLNIQQTIELIPNGIYQEVTIDNIVEYVKLYALQKLVKNIEIPLKYFKEGLFEIISQQSLQKYTPKELGQKLAGQQEIDVDQLSVNAKYNEYGPESDQILWLWEVLKEFSSEQKGSFMFFVTSNFRQPSLEVQDSGIEICKSENLEDLPTACVSTRTIILPEYESKEILEEKLIIALSQGNQGLQLQ</sequence>
<dbReference type="PANTHER" id="PTHR11254:SF440">
    <property type="entry name" value="E3 UBIQUITIN-PROTEIN LIGASE NEDD-4"/>
    <property type="match status" value="1"/>
</dbReference>
<feature type="region of interest" description="Disordered" evidence="8">
    <location>
        <begin position="1287"/>
        <end position="1345"/>
    </location>
</feature>
<feature type="coiled-coil region" evidence="7">
    <location>
        <begin position="2033"/>
        <end position="2067"/>
    </location>
</feature>
<feature type="coiled-coil region" evidence="7">
    <location>
        <begin position="1473"/>
        <end position="1501"/>
    </location>
</feature>
<keyword evidence="5 6" id="KW-0833">Ubl conjugation pathway</keyword>
<dbReference type="InterPro" id="IPR000569">
    <property type="entry name" value="HECT_dom"/>
</dbReference>
<evidence type="ECO:0000256" key="5">
    <source>
        <dbReference type="ARBA" id="ARBA00022786"/>
    </source>
</evidence>
<dbReference type="OrthoDB" id="409931at2759"/>
<dbReference type="Pfam" id="PF00632">
    <property type="entry name" value="HECT"/>
    <property type="match status" value="1"/>
</dbReference>
<feature type="domain" description="HECT" evidence="9">
    <location>
        <begin position="2917"/>
        <end position="3260"/>
    </location>
</feature>
<feature type="compositionally biased region" description="Acidic residues" evidence="8">
    <location>
        <begin position="2631"/>
        <end position="2651"/>
    </location>
</feature>
<dbReference type="PANTHER" id="PTHR11254">
    <property type="entry name" value="HECT DOMAIN UBIQUITIN-PROTEIN LIGASE"/>
    <property type="match status" value="1"/>
</dbReference>
<comment type="caution">
    <text evidence="6">Lacks conserved residue(s) required for the propagation of feature annotation.</text>
</comment>
<proteinExistence type="predicted"/>
<dbReference type="Proteomes" id="UP000054937">
    <property type="component" value="Unassembled WGS sequence"/>
</dbReference>
<dbReference type="Gene3D" id="3.30.2160.10">
    <property type="entry name" value="Hect, E3 ligase catalytic domain"/>
    <property type="match status" value="1"/>
</dbReference>
<keyword evidence="4" id="KW-0808">Transferase</keyword>
<comment type="catalytic activity">
    <reaction evidence="1">
        <text>S-ubiquitinyl-[E2 ubiquitin-conjugating enzyme]-L-cysteine + [acceptor protein]-L-lysine = [E2 ubiquitin-conjugating enzyme]-L-cysteine + N(6)-ubiquitinyl-[acceptor protein]-L-lysine.</text>
        <dbReference type="EC" id="2.3.2.26"/>
    </reaction>
</comment>
<dbReference type="InParanoid" id="A0A0V0QU07"/>
<dbReference type="SMART" id="SM00119">
    <property type="entry name" value="HECTc"/>
    <property type="match status" value="1"/>
</dbReference>
<accession>A0A0V0QU07</accession>
<feature type="compositionally biased region" description="Acidic residues" evidence="8">
    <location>
        <begin position="1294"/>
        <end position="1326"/>
    </location>
</feature>
<protein>
    <recommendedName>
        <fullName evidence="3">HECT-type E3 ubiquitin transferase</fullName>
        <ecNumber evidence="3">2.3.2.26</ecNumber>
    </recommendedName>
</protein>
<gene>
    <name evidence="10" type="ORF">PPERSA_03812</name>
</gene>
<evidence type="ECO:0000256" key="3">
    <source>
        <dbReference type="ARBA" id="ARBA00012485"/>
    </source>
</evidence>
<evidence type="ECO:0000256" key="7">
    <source>
        <dbReference type="SAM" id="Coils"/>
    </source>
</evidence>
<evidence type="ECO:0000256" key="1">
    <source>
        <dbReference type="ARBA" id="ARBA00000885"/>
    </source>
</evidence>
<evidence type="ECO:0000256" key="8">
    <source>
        <dbReference type="SAM" id="MobiDB-lite"/>
    </source>
</evidence>
<evidence type="ECO:0000256" key="4">
    <source>
        <dbReference type="ARBA" id="ARBA00022679"/>
    </source>
</evidence>
<organism evidence="10 11">
    <name type="scientific">Pseudocohnilembus persalinus</name>
    <name type="common">Ciliate</name>
    <dbReference type="NCBI Taxonomy" id="266149"/>
    <lineage>
        <taxon>Eukaryota</taxon>
        <taxon>Sar</taxon>
        <taxon>Alveolata</taxon>
        <taxon>Ciliophora</taxon>
        <taxon>Intramacronucleata</taxon>
        <taxon>Oligohymenophorea</taxon>
        <taxon>Scuticociliatia</taxon>
        <taxon>Philasterida</taxon>
        <taxon>Pseudocohnilembidae</taxon>
        <taxon>Pseudocohnilembus</taxon>
    </lineage>
</organism>
<keyword evidence="11" id="KW-1185">Reference proteome</keyword>
<feature type="coiled-coil region" evidence="7">
    <location>
        <begin position="1411"/>
        <end position="1446"/>
    </location>
</feature>
<dbReference type="Gene3D" id="3.30.2410.10">
    <property type="entry name" value="Hect, E3 ligase catalytic domain"/>
    <property type="match status" value="1"/>
</dbReference>
<evidence type="ECO:0000256" key="6">
    <source>
        <dbReference type="PROSITE-ProRule" id="PRU00104"/>
    </source>
</evidence>
<feature type="compositionally biased region" description="Basic and acidic residues" evidence="8">
    <location>
        <begin position="1327"/>
        <end position="1345"/>
    </location>
</feature>
<feature type="compositionally biased region" description="Basic and acidic residues" evidence="8">
    <location>
        <begin position="2614"/>
        <end position="2630"/>
    </location>
</feature>
<reference evidence="10 11" key="1">
    <citation type="journal article" date="2015" name="Sci. Rep.">
        <title>Genome of the facultative scuticociliatosis pathogen Pseudocohnilembus persalinus provides insight into its virulence through horizontal gene transfer.</title>
        <authorList>
            <person name="Xiong J."/>
            <person name="Wang G."/>
            <person name="Cheng J."/>
            <person name="Tian M."/>
            <person name="Pan X."/>
            <person name="Warren A."/>
            <person name="Jiang C."/>
            <person name="Yuan D."/>
            <person name="Miao W."/>
        </authorList>
    </citation>
    <scope>NUCLEOTIDE SEQUENCE [LARGE SCALE GENOMIC DNA]</scope>
    <source>
        <strain evidence="10">36N120E</strain>
    </source>
</reference>
<feature type="coiled-coil region" evidence="7">
    <location>
        <begin position="3038"/>
        <end position="3065"/>
    </location>
</feature>
<dbReference type="EC" id="2.3.2.26" evidence="3"/>
<evidence type="ECO:0000313" key="10">
    <source>
        <dbReference type="EMBL" id="KRX05875.1"/>
    </source>
</evidence>
<dbReference type="PROSITE" id="PS50237">
    <property type="entry name" value="HECT"/>
    <property type="match status" value="1"/>
</dbReference>
<dbReference type="GO" id="GO:0061630">
    <property type="term" value="F:ubiquitin protein ligase activity"/>
    <property type="evidence" value="ECO:0007669"/>
    <property type="project" value="UniProtKB-EC"/>
</dbReference>
<dbReference type="Gene3D" id="3.90.1750.10">
    <property type="entry name" value="Hect, E3 ligase catalytic domains"/>
    <property type="match status" value="1"/>
</dbReference>
<dbReference type="SUPFAM" id="SSF56204">
    <property type="entry name" value="Hect, E3 ligase catalytic domain"/>
    <property type="match status" value="1"/>
</dbReference>
<feature type="compositionally biased region" description="Acidic residues" evidence="8">
    <location>
        <begin position="2678"/>
        <end position="2687"/>
    </location>
</feature>
<name>A0A0V0QU07_PSEPJ</name>
<dbReference type="EMBL" id="LDAU01000103">
    <property type="protein sequence ID" value="KRX05875.1"/>
    <property type="molecule type" value="Genomic_DNA"/>
</dbReference>
<dbReference type="OMA" id="NITRETW"/>
<keyword evidence="7" id="KW-0175">Coiled coil</keyword>
<dbReference type="InterPro" id="IPR035983">
    <property type="entry name" value="Hect_E3_ubiquitin_ligase"/>
</dbReference>
<feature type="region of interest" description="Disordered" evidence="8">
    <location>
        <begin position="2614"/>
        <end position="2695"/>
    </location>
</feature>
<dbReference type="InterPro" id="IPR050409">
    <property type="entry name" value="E3_ubiq-protein_ligase"/>
</dbReference>
<comment type="pathway">
    <text evidence="2">Protein modification; protein ubiquitination.</text>
</comment>
<evidence type="ECO:0000259" key="9">
    <source>
        <dbReference type="PROSITE" id="PS50237"/>
    </source>
</evidence>
<comment type="caution">
    <text evidence="10">The sequence shown here is derived from an EMBL/GenBank/DDBJ whole genome shotgun (WGS) entry which is preliminary data.</text>
</comment>
<evidence type="ECO:0000313" key="11">
    <source>
        <dbReference type="Proteomes" id="UP000054937"/>
    </source>
</evidence>
<feature type="compositionally biased region" description="Basic and acidic residues" evidence="8">
    <location>
        <begin position="2652"/>
        <end position="2668"/>
    </location>
</feature>
<evidence type="ECO:0000256" key="2">
    <source>
        <dbReference type="ARBA" id="ARBA00004906"/>
    </source>
</evidence>